<dbReference type="Gene3D" id="6.10.140.1110">
    <property type="match status" value="1"/>
</dbReference>
<accession>A0ABR5MLR6</accession>
<dbReference type="Proteomes" id="UP000037854">
    <property type="component" value="Unassembled WGS sequence"/>
</dbReference>
<evidence type="ECO:0000313" key="3">
    <source>
        <dbReference type="Proteomes" id="UP000037854"/>
    </source>
</evidence>
<evidence type="ECO:0008006" key="4">
    <source>
        <dbReference type="Google" id="ProtNLM"/>
    </source>
</evidence>
<keyword evidence="1" id="KW-0175">Coiled coil</keyword>
<organism evidence="2 3">
    <name type="scientific">Oceanobacillus caeni</name>
    <dbReference type="NCBI Taxonomy" id="405946"/>
    <lineage>
        <taxon>Bacteria</taxon>
        <taxon>Bacillati</taxon>
        <taxon>Bacillota</taxon>
        <taxon>Bacilli</taxon>
        <taxon>Bacillales</taxon>
        <taxon>Bacillaceae</taxon>
        <taxon>Oceanobacillus</taxon>
    </lineage>
</organism>
<dbReference type="Pfam" id="PF11068">
    <property type="entry name" value="YlqD"/>
    <property type="match status" value="1"/>
</dbReference>
<feature type="coiled-coil region" evidence="1">
    <location>
        <begin position="22"/>
        <end position="49"/>
    </location>
</feature>
<evidence type="ECO:0000313" key="2">
    <source>
        <dbReference type="EMBL" id="KPH77034.1"/>
    </source>
</evidence>
<name>A0ABR5MLR6_9BACI</name>
<dbReference type="RefSeq" id="WP_047186026.1">
    <property type="nucleotide sequence ID" value="NZ_JANKBL010000002.1"/>
</dbReference>
<gene>
    <name evidence="2" type="ORF">AFL42_04765</name>
</gene>
<keyword evidence="3" id="KW-1185">Reference proteome</keyword>
<protein>
    <recommendedName>
        <fullName evidence="4">YlqD protein</fullName>
    </recommendedName>
</protein>
<dbReference type="EMBL" id="LGTK01000010">
    <property type="protein sequence ID" value="KPH77034.1"/>
    <property type="molecule type" value="Genomic_DNA"/>
</dbReference>
<proteinExistence type="predicted"/>
<dbReference type="InterPro" id="IPR021297">
    <property type="entry name" value="YlqD"/>
</dbReference>
<reference evidence="2 3" key="1">
    <citation type="submission" date="2015-07" db="EMBL/GenBank/DDBJ databases">
        <title>High-quality draft genome sequence of Oceanobacillus caeni HM6, a bacillus isolated from a human feces.</title>
        <authorList>
            <person name="Kumar J."/>
            <person name="Verma M.K."/>
            <person name="Pandey R."/>
            <person name="Bhambi M."/>
            <person name="Chauhan N."/>
        </authorList>
    </citation>
    <scope>NUCLEOTIDE SEQUENCE [LARGE SCALE GENOMIC DNA]</scope>
    <source>
        <strain evidence="2 3">HM6</strain>
    </source>
</reference>
<sequence>MKIIKKVLVKQIVTEKSRKKLLNQFNKQKMRLEQECQQLLFEKKKLQNKPGVSKQDVTRRFQNEITKRREKMDLIDFKIEQMEMLELGVEIVEDEVEALVEVTKGMNWEEIMSEQSIVIKDGIIVRIDK</sequence>
<comment type="caution">
    <text evidence="2">The sequence shown here is derived from an EMBL/GenBank/DDBJ whole genome shotgun (WGS) entry which is preliminary data.</text>
</comment>
<evidence type="ECO:0000256" key="1">
    <source>
        <dbReference type="SAM" id="Coils"/>
    </source>
</evidence>